<dbReference type="EMBL" id="CP069028">
    <property type="protein sequence ID" value="QRC96058.1"/>
    <property type="molecule type" value="Genomic_DNA"/>
</dbReference>
<dbReference type="FunFam" id="3.40.50.1820:FF:000450">
    <property type="entry name" value="PAF acetylhydrolase family protein"/>
    <property type="match status" value="1"/>
</dbReference>
<keyword evidence="5" id="KW-0732">Signal</keyword>
<reference evidence="7" key="1">
    <citation type="journal article" date="2021" name="BMC Genomics">
        <title>Chromosome-level genome assembly and manually-curated proteome of model necrotroph Parastagonospora nodorum Sn15 reveals a genome-wide trove of candidate effector homologs, and redundancy of virulence-related functions within an accessory chromosome.</title>
        <authorList>
            <person name="Bertazzoni S."/>
            <person name="Jones D.A.B."/>
            <person name="Phan H.T."/>
            <person name="Tan K.-C."/>
            <person name="Hane J.K."/>
        </authorList>
    </citation>
    <scope>NUCLEOTIDE SEQUENCE [LARGE SCALE GENOMIC DNA]</scope>
    <source>
        <strain evidence="7">SN15 / ATCC MYA-4574 / FGSC 10173)</strain>
    </source>
</reference>
<dbReference type="InterPro" id="IPR029058">
    <property type="entry name" value="AB_hydrolase_fold"/>
</dbReference>
<evidence type="ECO:0000256" key="2">
    <source>
        <dbReference type="ARBA" id="ARBA00022801"/>
    </source>
</evidence>
<dbReference type="PANTHER" id="PTHR10272">
    <property type="entry name" value="PLATELET-ACTIVATING FACTOR ACETYLHYDROLASE"/>
    <property type="match status" value="1"/>
</dbReference>
<dbReference type="EC" id="3.1.1.47" evidence="1"/>
<feature type="chain" id="PRO_5034955958" description="1-alkyl-2-acetylglycerophosphocholine esterase" evidence="5">
    <location>
        <begin position="23"/>
        <end position="375"/>
    </location>
</feature>
<evidence type="ECO:0000256" key="3">
    <source>
        <dbReference type="ARBA" id="ARBA00022963"/>
    </source>
</evidence>
<protein>
    <recommendedName>
        <fullName evidence="1">1-alkyl-2-acetylglycerophosphocholine esterase</fullName>
        <ecNumber evidence="1">3.1.1.47</ecNumber>
    </recommendedName>
</protein>
<evidence type="ECO:0000313" key="6">
    <source>
        <dbReference type="EMBL" id="QRC96058.1"/>
    </source>
</evidence>
<proteinExistence type="predicted"/>
<dbReference type="GO" id="GO:0016042">
    <property type="term" value="P:lipid catabolic process"/>
    <property type="evidence" value="ECO:0007669"/>
    <property type="project" value="UniProtKB-KW"/>
</dbReference>
<evidence type="ECO:0000256" key="1">
    <source>
        <dbReference type="ARBA" id="ARBA00013201"/>
    </source>
</evidence>
<dbReference type="KEGG" id="pno:SNOG_05699"/>
<sequence>MSPKTTHLCIALSLFLSQFTTATVIPIVGSPPFDVSITTAALTDTDRLDPYAKDNRARTIMISSFNPIKVCHNKTVVPYMPPGTAAAQDEKYGAYGLPNGTFQSLQLSSCGNQENTHNACPASSLPIVLFSGALSTSRLIYTSMLQNIAAAGYLVISIDHPYDSDVVEFPDGGIATGTNIESDEELALALATRVADIAFVREQLSNTTVTNMLFPGQRKTKKVAAIGHSLGGAAAAAAMLNDHSISAGINLDGSFLGAVITAGLDRPFMLMGHENKTQETDPSWKAIWPKLTGRKKEFEVKKTAHYSFSDLPRIVDVLGFQDMLPAEVGEVLGTLEGRRMMDIVATYAVAFLDMVFKSGSGEVLEGEFPEVVIAA</sequence>
<dbReference type="RefSeq" id="XP_001796096.1">
    <property type="nucleotide sequence ID" value="XM_001796044.1"/>
</dbReference>
<evidence type="ECO:0000256" key="5">
    <source>
        <dbReference type="SAM" id="SignalP"/>
    </source>
</evidence>
<name>A0A7U2HZ65_PHANO</name>
<accession>A0A7U2HZ65</accession>
<keyword evidence="2" id="KW-0378">Hydrolase</keyword>
<dbReference type="SUPFAM" id="SSF53474">
    <property type="entry name" value="alpha/beta-Hydrolases"/>
    <property type="match status" value="1"/>
</dbReference>
<organism evidence="6 7">
    <name type="scientific">Phaeosphaeria nodorum (strain SN15 / ATCC MYA-4574 / FGSC 10173)</name>
    <name type="common">Glume blotch fungus</name>
    <name type="synonym">Parastagonospora nodorum</name>
    <dbReference type="NCBI Taxonomy" id="321614"/>
    <lineage>
        <taxon>Eukaryota</taxon>
        <taxon>Fungi</taxon>
        <taxon>Dikarya</taxon>
        <taxon>Ascomycota</taxon>
        <taxon>Pezizomycotina</taxon>
        <taxon>Dothideomycetes</taxon>
        <taxon>Pleosporomycetidae</taxon>
        <taxon>Pleosporales</taxon>
        <taxon>Pleosporineae</taxon>
        <taxon>Phaeosphaeriaceae</taxon>
        <taxon>Parastagonospora</taxon>
    </lineage>
</organism>
<keyword evidence="7" id="KW-1185">Reference proteome</keyword>
<dbReference type="PANTHER" id="PTHR10272:SF14">
    <property type="entry name" value="PAF ACETYLHYDROLASE FAMILY PROTEIN"/>
    <property type="match status" value="1"/>
</dbReference>
<feature type="signal peptide" evidence="5">
    <location>
        <begin position="1"/>
        <end position="22"/>
    </location>
</feature>
<evidence type="ECO:0000256" key="4">
    <source>
        <dbReference type="ARBA" id="ARBA00023098"/>
    </source>
</evidence>
<gene>
    <name evidence="6" type="ORF">JI435_056990</name>
</gene>
<dbReference type="Proteomes" id="UP000663193">
    <property type="component" value="Chromosome 6"/>
</dbReference>
<dbReference type="OMA" id="HGSFTDY"/>
<keyword evidence="4" id="KW-0443">Lipid metabolism</keyword>
<dbReference type="OrthoDB" id="2363873at2759"/>
<dbReference type="GO" id="GO:0003847">
    <property type="term" value="F:1-alkyl-2-acetylglycerophosphocholine esterase activity"/>
    <property type="evidence" value="ECO:0007669"/>
    <property type="project" value="UniProtKB-EC"/>
</dbReference>
<evidence type="ECO:0000313" key="7">
    <source>
        <dbReference type="Proteomes" id="UP000663193"/>
    </source>
</evidence>
<dbReference type="Pfam" id="PF03403">
    <property type="entry name" value="PAF-AH_p_II"/>
    <property type="match status" value="2"/>
</dbReference>
<dbReference type="AlphaFoldDB" id="A0A7U2HZ65"/>
<dbReference type="VEuPathDB" id="FungiDB:JI435_056990"/>
<keyword evidence="3" id="KW-0442">Lipid degradation</keyword>
<dbReference type="Gene3D" id="3.40.50.1820">
    <property type="entry name" value="alpha/beta hydrolase"/>
    <property type="match status" value="1"/>
</dbReference>